<dbReference type="Proteomes" id="UP000239388">
    <property type="component" value="Unassembled WGS sequence"/>
</dbReference>
<name>A0A2S8FCN4_9BACT</name>
<evidence type="ECO:0000313" key="1">
    <source>
        <dbReference type="EMBL" id="PQO29926.1"/>
    </source>
</evidence>
<proteinExistence type="predicted"/>
<organism evidence="1 2">
    <name type="scientific">Blastopirellula marina</name>
    <dbReference type="NCBI Taxonomy" id="124"/>
    <lineage>
        <taxon>Bacteria</taxon>
        <taxon>Pseudomonadati</taxon>
        <taxon>Planctomycetota</taxon>
        <taxon>Planctomycetia</taxon>
        <taxon>Pirellulales</taxon>
        <taxon>Pirellulaceae</taxon>
        <taxon>Blastopirellula</taxon>
    </lineage>
</organism>
<protein>
    <submittedName>
        <fullName evidence="1">Uncharacterized protein</fullName>
    </submittedName>
</protein>
<gene>
    <name evidence="1" type="ORF">C5Y98_21935</name>
</gene>
<accession>A0A2S8FCN4</accession>
<reference evidence="1 2" key="1">
    <citation type="submission" date="2018-02" db="EMBL/GenBank/DDBJ databases">
        <title>Comparative genomes isolates from brazilian mangrove.</title>
        <authorList>
            <person name="Araujo J.E."/>
            <person name="Taketani R.G."/>
            <person name="Silva M.C.P."/>
            <person name="Loureco M.V."/>
            <person name="Andreote F.D."/>
        </authorList>
    </citation>
    <scope>NUCLEOTIDE SEQUENCE [LARGE SCALE GENOMIC DNA]</scope>
    <source>
        <strain evidence="1 2">NAP PRIS-MGV</strain>
    </source>
</reference>
<dbReference type="AlphaFoldDB" id="A0A2S8FCN4"/>
<sequence length="77" mass="8898">MAWFAIWVKISLSYFLVRSCSLLFRANVEKSFSGVLRDILVAPLEQALKHECRWETILLAGTILREFSSRFRGADFS</sequence>
<dbReference type="EMBL" id="PUIB01000022">
    <property type="protein sequence ID" value="PQO29926.1"/>
    <property type="molecule type" value="Genomic_DNA"/>
</dbReference>
<comment type="caution">
    <text evidence="1">The sequence shown here is derived from an EMBL/GenBank/DDBJ whole genome shotgun (WGS) entry which is preliminary data.</text>
</comment>
<evidence type="ECO:0000313" key="2">
    <source>
        <dbReference type="Proteomes" id="UP000239388"/>
    </source>
</evidence>